<evidence type="ECO:0000256" key="2">
    <source>
        <dbReference type="ARBA" id="ARBA00022475"/>
    </source>
</evidence>
<protein>
    <submittedName>
        <fullName evidence="13">Facilitated trehalose transporter Tret1-2 homolog</fullName>
    </submittedName>
</protein>
<evidence type="ECO:0000256" key="6">
    <source>
        <dbReference type="ARBA" id="ARBA00023180"/>
    </source>
</evidence>
<feature type="transmembrane region" description="Helical" evidence="10">
    <location>
        <begin position="263"/>
        <end position="283"/>
    </location>
</feature>
<dbReference type="PRINTS" id="PR00171">
    <property type="entry name" value="SUGRTRNSPORT"/>
</dbReference>
<dbReference type="RefSeq" id="XP_018012735.2">
    <property type="nucleotide sequence ID" value="XM_018157246.2"/>
</dbReference>
<evidence type="ECO:0000313" key="12">
    <source>
        <dbReference type="Proteomes" id="UP000694843"/>
    </source>
</evidence>
<dbReference type="NCBIfam" id="TIGR00879">
    <property type="entry name" value="SP"/>
    <property type="match status" value="1"/>
</dbReference>
<proteinExistence type="inferred from homology"/>
<keyword evidence="5 10" id="KW-0472">Membrane</keyword>
<dbReference type="GO" id="GO:0022857">
    <property type="term" value="F:transmembrane transporter activity"/>
    <property type="evidence" value="ECO:0007669"/>
    <property type="project" value="InterPro"/>
</dbReference>
<dbReference type="OrthoDB" id="6612291at2759"/>
<dbReference type="InterPro" id="IPR005828">
    <property type="entry name" value="MFS_sugar_transport-like"/>
</dbReference>
<feature type="transmembrane region" description="Helical" evidence="10">
    <location>
        <begin position="513"/>
        <end position="532"/>
    </location>
</feature>
<dbReference type="PANTHER" id="PTHR48021:SF34">
    <property type="entry name" value="FACILITATED TREHALOSE TRANSPORTER TRET1-2 HOMOLOG-LIKE PROTEIN"/>
    <property type="match status" value="1"/>
</dbReference>
<sequence>MSDDNDEDDDGEDDEDDDDDDGDGGEDGEDDGDDEDDDNADDDEDDEDDGGDDNADDDDDEDDEDADNDGDDEDDEDGDDDEDNTDDEDDEDAQPFHLQQYLATASAAVGSLALGATLSFSSPALATLRGQRAHDWHCVVPGHPELSDMQLATFSSSVNIGALIGSLSGGYLMNKWGRRGTMLFSAVPFVLGWGLIGFGPVFLLLLCGRILTGVGCGLVSIAVPTYVGEIASPEIKGFLGSWFEVTLVAGGLYVLSLGSVMCWNSLAFVSLVPALVFVALMLLQKESPTFLLLKGRRQDAKKSLQHFRGDKYDITDELVALRRSAEEAKVSHVTWTDMTARPVLTPLIITLGLMFFQQYSGISAVFFNLFTILESAQVEMSEDASIMFISGMQVLATAAGGLLMDRLGRKTLLLASSVVMATALFGIGTYFQRLEQARDVTFLWWLPLASLVVYVIFFSIGFGPVPCVMLGEVFPLEVREAAASVATVSLWLHSFTTTLIFRPLRNSIGDSGVYFGCGGVCLVGFLFSLFVVRETKGKPMQEITDMFSEKKPPMLKMRKPQIKRQVI</sequence>
<keyword evidence="6" id="KW-0325">Glycoprotein</keyword>
<dbReference type="GO" id="GO:0005886">
    <property type="term" value="C:plasma membrane"/>
    <property type="evidence" value="ECO:0007669"/>
    <property type="project" value="UniProtKB-SubCell"/>
</dbReference>
<feature type="transmembrane region" description="Helical" evidence="10">
    <location>
        <begin position="481"/>
        <end position="501"/>
    </location>
</feature>
<name>A0A8B7NGI4_HYAAZ</name>
<evidence type="ECO:0000256" key="10">
    <source>
        <dbReference type="SAM" id="Phobius"/>
    </source>
</evidence>
<reference evidence="13" key="1">
    <citation type="submission" date="2025-08" db="UniProtKB">
        <authorList>
            <consortium name="RefSeq"/>
        </authorList>
    </citation>
    <scope>IDENTIFICATION</scope>
    <source>
        <tissue evidence="13">Whole organism</tissue>
    </source>
</reference>
<dbReference type="InterPro" id="IPR005829">
    <property type="entry name" value="Sugar_transporter_CS"/>
</dbReference>
<comment type="similarity">
    <text evidence="7">Belongs to the major facilitator superfamily. Sugar transporter (TC 2.A.1.1) family. Trehalose transporter subfamily.</text>
</comment>
<feature type="region of interest" description="Disordered" evidence="9">
    <location>
        <begin position="1"/>
        <end position="91"/>
    </location>
</feature>
<evidence type="ECO:0000256" key="3">
    <source>
        <dbReference type="ARBA" id="ARBA00022692"/>
    </source>
</evidence>
<feature type="transmembrane region" description="Helical" evidence="10">
    <location>
        <begin position="239"/>
        <end position="257"/>
    </location>
</feature>
<dbReference type="PANTHER" id="PTHR48021">
    <property type="match status" value="1"/>
</dbReference>
<dbReference type="FunFam" id="1.20.1250.20:FF:000055">
    <property type="entry name" value="Facilitated trehalose transporter Tret1-2 homolog"/>
    <property type="match status" value="1"/>
</dbReference>
<dbReference type="Pfam" id="PF00083">
    <property type="entry name" value="Sugar_tr"/>
    <property type="match status" value="1"/>
</dbReference>
<dbReference type="KEGG" id="hazt:108669829"/>
<feature type="transmembrane region" description="Helical" evidence="10">
    <location>
        <begin position="210"/>
        <end position="227"/>
    </location>
</feature>
<evidence type="ECO:0000256" key="4">
    <source>
        <dbReference type="ARBA" id="ARBA00022989"/>
    </source>
</evidence>
<evidence type="ECO:0000256" key="7">
    <source>
        <dbReference type="ARBA" id="ARBA00024348"/>
    </source>
</evidence>
<comment type="subcellular location">
    <subcellularLocation>
        <location evidence="1">Cell membrane</location>
        <topology evidence="1">Multi-pass membrane protein</topology>
    </subcellularLocation>
</comment>
<organism evidence="12 13">
    <name type="scientific">Hyalella azteca</name>
    <name type="common">Amphipod</name>
    <dbReference type="NCBI Taxonomy" id="294128"/>
    <lineage>
        <taxon>Eukaryota</taxon>
        <taxon>Metazoa</taxon>
        <taxon>Ecdysozoa</taxon>
        <taxon>Arthropoda</taxon>
        <taxon>Crustacea</taxon>
        <taxon>Multicrustacea</taxon>
        <taxon>Malacostraca</taxon>
        <taxon>Eumalacostraca</taxon>
        <taxon>Peracarida</taxon>
        <taxon>Amphipoda</taxon>
        <taxon>Senticaudata</taxon>
        <taxon>Talitrida</taxon>
        <taxon>Talitroidea</taxon>
        <taxon>Hyalellidae</taxon>
        <taxon>Hyalella</taxon>
    </lineage>
</organism>
<evidence type="ECO:0000313" key="13">
    <source>
        <dbReference type="RefSeq" id="XP_018012735.2"/>
    </source>
</evidence>
<evidence type="ECO:0000259" key="11">
    <source>
        <dbReference type="PROSITE" id="PS50850"/>
    </source>
</evidence>
<dbReference type="InterPro" id="IPR003663">
    <property type="entry name" value="Sugar/inositol_transpt"/>
</dbReference>
<dbReference type="InterPro" id="IPR036259">
    <property type="entry name" value="MFS_trans_sf"/>
</dbReference>
<keyword evidence="12" id="KW-1185">Reference proteome</keyword>
<evidence type="ECO:0000256" key="1">
    <source>
        <dbReference type="ARBA" id="ARBA00004651"/>
    </source>
</evidence>
<feature type="transmembrane region" description="Helical" evidence="10">
    <location>
        <begin position="384"/>
        <end position="404"/>
    </location>
</feature>
<dbReference type="PROSITE" id="PS00217">
    <property type="entry name" value="SUGAR_TRANSPORT_2"/>
    <property type="match status" value="1"/>
</dbReference>
<keyword evidence="4 10" id="KW-1133">Transmembrane helix</keyword>
<evidence type="ECO:0000256" key="9">
    <source>
        <dbReference type="SAM" id="MobiDB-lite"/>
    </source>
</evidence>
<keyword evidence="3 10" id="KW-0812">Transmembrane</keyword>
<dbReference type="SUPFAM" id="SSF103473">
    <property type="entry name" value="MFS general substrate transporter"/>
    <property type="match status" value="1"/>
</dbReference>
<dbReference type="InterPro" id="IPR050549">
    <property type="entry name" value="MFS_Trehalose_Transporter"/>
</dbReference>
<dbReference type="InterPro" id="IPR020846">
    <property type="entry name" value="MFS_dom"/>
</dbReference>
<dbReference type="Gene3D" id="1.20.1250.20">
    <property type="entry name" value="MFS general substrate transporter like domains"/>
    <property type="match status" value="1"/>
</dbReference>
<evidence type="ECO:0000256" key="8">
    <source>
        <dbReference type="RuleBase" id="RU003346"/>
    </source>
</evidence>
<dbReference type="PROSITE" id="PS00216">
    <property type="entry name" value="SUGAR_TRANSPORT_1"/>
    <property type="match status" value="1"/>
</dbReference>
<feature type="transmembrane region" description="Helical" evidence="10">
    <location>
        <begin position="411"/>
        <end position="431"/>
    </location>
</feature>
<dbReference type="OMA" id="EACFRLP"/>
<keyword evidence="2" id="KW-1003">Cell membrane</keyword>
<accession>A0A8B7NGI4</accession>
<feature type="transmembrane region" description="Helical" evidence="10">
    <location>
        <begin position="183"/>
        <end position="204"/>
    </location>
</feature>
<dbReference type="AlphaFoldDB" id="A0A8B7NGI4"/>
<feature type="transmembrane region" description="Helical" evidence="10">
    <location>
        <begin position="347"/>
        <end position="372"/>
    </location>
</feature>
<keyword evidence="8" id="KW-0813">Transport</keyword>
<dbReference type="GeneID" id="108669829"/>
<evidence type="ECO:0000256" key="5">
    <source>
        <dbReference type="ARBA" id="ARBA00023136"/>
    </source>
</evidence>
<feature type="domain" description="Major facilitator superfamily (MFS) profile" evidence="11">
    <location>
        <begin position="103"/>
        <end position="536"/>
    </location>
</feature>
<dbReference type="Proteomes" id="UP000694843">
    <property type="component" value="Unplaced"/>
</dbReference>
<feature type="transmembrane region" description="Helical" evidence="10">
    <location>
        <begin position="443"/>
        <end position="469"/>
    </location>
</feature>
<gene>
    <name evidence="13" type="primary">LOC108669829</name>
</gene>
<dbReference type="PROSITE" id="PS50850">
    <property type="entry name" value="MFS"/>
    <property type="match status" value="1"/>
</dbReference>